<dbReference type="STRING" id="646529.Desaci_4194"/>
<keyword evidence="6 7" id="KW-0472">Membrane</keyword>
<keyword evidence="5 7" id="KW-1133">Transmembrane helix</keyword>
<evidence type="ECO:0000256" key="6">
    <source>
        <dbReference type="ARBA" id="ARBA00023136"/>
    </source>
</evidence>
<evidence type="ECO:0000256" key="2">
    <source>
        <dbReference type="ARBA" id="ARBA00005236"/>
    </source>
</evidence>
<feature type="domain" description="ABC3 transporter permease C-terminal" evidence="8">
    <location>
        <begin position="761"/>
        <end position="875"/>
    </location>
</feature>
<dbReference type="EMBL" id="CP003639">
    <property type="protein sequence ID" value="AFM43053.1"/>
    <property type="molecule type" value="Genomic_DNA"/>
</dbReference>
<dbReference type="HOGENOM" id="CLU_325928_0_0_9"/>
<comment type="subcellular location">
    <subcellularLocation>
        <location evidence="1">Cell membrane</location>
        <topology evidence="1">Multi-pass membrane protein</topology>
    </subcellularLocation>
</comment>
<feature type="transmembrane region" description="Helical" evidence="7">
    <location>
        <begin position="323"/>
        <end position="348"/>
    </location>
</feature>
<dbReference type="eggNOG" id="COG0577">
    <property type="taxonomic scope" value="Bacteria"/>
</dbReference>
<feature type="transmembrane region" description="Helical" evidence="7">
    <location>
        <begin position="760"/>
        <end position="780"/>
    </location>
</feature>
<proteinExistence type="inferred from homology"/>
<feature type="transmembrane region" description="Helical" evidence="7">
    <location>
        <begin position="801"/>
        <end position="826"/>
    </location>
</feature>
<accession>I4DB79</accession>
<keyword evidence="4 7" id="KW-0812">Transmembrane</keyword>
<evidence type="ECO:0000259" key="9">
    <source>
        <dbReference type="Pfam" id="PF12704"/>
    </source>
</evidence>
<dbReference type="InterPro" id="IPR025857">
    <property type="entry name" value="MacB_PCD"/>
</dbReference>
<feature type="transmembrane region" description="Helical" evidence="7">
    <location>
        <begin position="281"/>
        <end position="302"/>
    </location>
</feature>
<evidence type="ECO:0000256" key="3">
    <source>
        <dbReference type="ARBA" id="ARBA00022475"/>
    </source>
</evidence>
<feature type="transmembrane region" description="Helical" evidence="7">
    <location>
        <begin position="368"/>
        <end position="388"/>
    </location>
</feature>
<dbReference type="PANTHER" id="PTHR30489">
    <property type="entry name" value="LIPOPROTEIN-RELEASING SYSTEM TRANSMEMBRANE PROTEIN LOLE"/>
    <property type="match status" value="1"/>
</dbReference>
<protein>
    <submittedName>
        <fullName evidence="10">Putative ABC-type transport system involved in lysophospholipase L1 biosynthesis, permease component</fullName>
    </submittedName>
</protein>
<dbReference type="RefSeq" id="WP_014829039.1">
    <property type="nucleotide sequence ID" value="NC_018068.1"/>
</dbReference>
<evidence type="ECO:0000256" key="5">
    <source>
        <dbReference type="ARBA" id="ARBA00022989"/>
    </source>
</evidence>
<evidence type="ECO:0000313" key="11">
    <source>
        <dbReference type="Proteomes" id="UP000002892"/>
    </source>
</evidence>
<dbReference type="InterPro" id="IPR051447">
    <property type="entry name" value="Lipoprotein-release_system"/>
</dbReference>
<dbReference type="GO" id="GO:0044874">
    <property type="term" value="P:lipoprotein localization to outer membrane"/>
    <property type="evidence" value="ECO:0007669"/>
    <property type="project" value="TreeGrafter"/>
</dbReference>
<dbReference type="Pfam" id="PF12704">
    <property type="entry name" value="MacB_PCD"/>
    <property type="match status" value="1"/>
</dbReference>
<dbReference type="GO" id="GO:0098797">
    <property type="term" value="C:plasma membrane protein complex"/>
    <property type="evidence" value="ECO:0007669"/>
    <property type="project" value="TreeGrafter"/>
</dbReference>
<evidence type="ECO:0000256" key="7">
    <source>
        <dbReference type="SAM" id="Phobius"/>
    </source>
</evidence>
<dbReference type="AlphaFoldDB" id="I4DB79"/>
<reference evidence="10 11" key="1">
    <citation type="journal article" date="2012" name="J. Bacteriol.">
        <title>Complete genome sequences of Desulfosporosinus orientis DSM765T, Desulfosporosinus youngiae DSM17734T, Desulfosporosinus meridiei DSM13257T, and Desulfosporosinus acidiphilus DSM22704T.</title>
        <authorList>
            <person name="Pester M."/>
            <person name="Brambilla E."/>
            <person name="Alazard D."/>
            <person name="Rattei T."/>
            <person name="Weinmaier T."/>
            <person name="Han J."/>
            <person name="Lucas S."/>
            <person name="Lapidus A."/>
            <person name="Cheng J.F."/>
            <person name="Goodwin L."/>
            <person name="Pitluck S."/>
            <person name="Peters L."/>
            <person name="Ovchinnikova G."/>
            <person name="Teshima H."/>
            <person name="Detter J.C."/>
            <person name="Han C.S."/>
            <person name="Tapia R."/>
            <person name="Land M.L."/>
            <person name="Hauser L."/>
            <person name="Kyrpides N.C."/>
            <person name="Ivanova N.N."/>
            <person name="Pagani I."/>
            <person name="Huntmann M."/>
            <person name="Wei C.L."/>
            <person name="Davenport K.W."/>
            <person name="Daligault H."/>
            <person name="Chain P.S."/>
            <person name="Chen A."/>
            <person name="Mavromatis K."/>
            <person name="Markowitz V."/>
            <person name="Szeto E."/>
            <person name="Mikhailova N."/>
            <person name="Pati A."/>
            <person name="Wagner M."/>
            <person name="Woyke T."/>
            <person name="Ollivier B."/>
            <person name="Klenk H.P."/>
            <person name="Spring S."/>
            <person name="Loy A."/>
        </authorList>
    </citation>
    <scope>NUCLEOTIDE SEQUENCE [LARGE SCALE GENOMIC DNA]</scope>
    <source>
        <strain evidence="11">DSM 22704 / JCM 16185 / SJ4</strain>
    </source>
</reference>
<feature type="domain" description="MacB-like periplasmic core" evidence="9">
    <location>
        <begin position="518"/>
        <end position="722"/>
    </location>
</feature>
<evidence type="ECO:0000259" key="8">
    <source>
        <dbReference type="Pfam" id="PF02687"/>
    </source>
</evidence>
<dbReference type="Proteomes" id="UP000002892">
    <property type="component" value="Chromosome"/>
</dbReference>
<sequence>MLRTWFKGILTYRQGRLLGSISGVALTVALLASLGAFIASAGASMTQRAVQEVPADWQIQLSHPSDANAVKAAIGKATPYTTLEQVGYADVKGLIANTGGTVQTTGPGKVLGISAAYRANFPLEFRQLVGSSQGVLVAQQTAANLHVKPGDRVTIERVGLPPSEVIVDGVVDLPNADSLFQAIGLPAGAAPQAPPDNVLLLPEAQWQRIFGPQAAVRPDSVHAQFHVRISHALPADPAAANQFVQQLAHNLEARIAGRGIVGDILATRLGSVQADAAYGNVLFLFLGLPGAILAVLLTMAIASSGTNRRRKEQALLRIRGASVQTIIGLEAIEALIVALGGVVLGNVLTLGIHRMFMPGNELIGKSSLFWTVSASLMGFVLAIAAILYPAWKEIHHSTVVSAQATVGRGRKALWQKVYLDVVLLVISGVEFWRTASTGYQVVLAPEGITTTSVNYEAFVAPLCFWLGAVLFSTRFLEGWMSGGRKLLARLLNPVARELSGVVSSSLSRQRLLIVRGIILVALAVSFAVSTAVFNTTYNAQSHVDAELTNGADVTVSGSIMSAPSTRFRELKALPGVAAIQPMQHRLVYVGNDLQDMYGIDPQTIGQATNIANAYFAGGNARGVLAELAKQPDGVLVSEETVKDYQLKLGDKINLRLQNIKDHQYHIVPFHLIGIVREFPTAPKDSFLVANRNYIGQQTGSDASEIVLMRAKGNPEALASQAKAVVSTLAGAKVTDINSTQRTISSGLTAVDLHGLTRLELGFAVLLAAASTGLILALGLAERRRTLAVLAALGAKKRQLGAFVWSEGLVILTGGSLLGIILGFGVAEMLVKVLTGVFDPPPEVLSIPWGYLVLLAAAAISSTAAAIFGTNRLFHRPAIEEMRSL</sequence>
<dbReference type="PANTHER" id="PTHR30489:SF0">
    <property type="entry name" value="LIPOPROTEIN-RELEASING SYSTEM TRANSMEMBRANE PROTEIN LOLE"/>
    <property type="match status" value="1"/>
</dbReference>
<name>I4DB79_DESAJ</name>
<gene>
    <name evidence="10" type="ordered locus">Desaci_4194</name>
</gene>
<evidence type="ECO:0000256" key="4">
    <source>
        <dbReference type="ARBA" id="ARBA00022692"/>
    </source>
</evidence>
<keyword evidence="11" id="KW-1185">Reference proteome</keyword>
<evidence type="ECO:0000256" key="1">
    <source>
        <dbReference type="ARBA" id="ARBA00004651"/>
    </source>
</evidence>
<dbReference type="InterPro" id="IPR003838">
    <property type="entry name" value="ABC3_permease_C"/>
</dbReference>
<dbReference type="KEGG" id="dai:Desaci_4194"/>
<dbReference type="Pfam" id="PF02687">
    <property type="entry name" value="FtsX"/>
    <property type="match status" value="2"/>
</dbReference>
<dbReference type="OrthoDB" id="51951at2"/>
<keyword evidence="3" id="KW-1003">Cell membrane</keyword>
<feature type="transmembrane region" description="Helical" evidence="7">
    <location>
        <begin position="846"/>
        <end position="867"/>
    </location>
</feature>
<feature type="domain" description="ABC3 transporter permease C-terminal" evidence="8">
    <location>
        <begin position="291"/>
        <end position="395"/>
    </location>
</feature>
<evidence type="ECO:0000313" key="10">
    <source>
        <dbReference type="EMBL" id="AFM43053.1"/>
    </source>
</evidence>
<organism evidence="10 11">
    <name type="scientific">Desulfosporosinus acidiphilus (strain DSM 22704 / JCM 16185 / SJ4)</name>
    <dbReference type="NCBI Taxonomy" id="646529"/>
    <lineage>
        <taxon>Bacteria</taxon>
        <taxon>Bacillati</taxon>
        <taxon>Bacillota</taxon>
        <taxon>Clostridia</taxon>
        <taxon>Eubacteriales</taxon>
        <taxon>Desulfitobacteriaceae</taxon>
        <taxon>Desulfosporosinus</taxon>
    </lineage>
</organism>
<feature type="transmembrane region" description="Helical" evidence="7">
    <location>
        <begin position="512"/>
        <end position="533"/>
    </location>
</feature>
<comment type="similarity">
    <text evidence="2">Belongs to the ABC-4 integral membrane protein family. LolC/E subfamily.</text>
</comment>